<sequence>MDQELQVVKLKLQTSQIAIFVLLVFMSCAPFRDPPISDEETFFRYFIEYNERTASGYHESSNDIMVVRAEHNDWGFKEGLALLQQDTIRDNWRRNAYVVLTEAEKHQIINQIDSTAHLKRLAKTGLIKLIPKKEIDSLDREFAKLPIDFSKTYGYYSLYSLRKPIFLRDNSLCVFYYNYRCGDLCGAMEFAIYKRDESTKWKKWIIIYMSVS</sequence>
<keyword evidence="2" id="KW-1185">Reference proteome</keyword>
<gene>
    <name evidence="1" type="ORF">SanaruYs_11700</name>
</gene>
<accession>A0A401U7T6</accession>
<dbReference type="OrthoDB" id="949375at2"/>
<evidence type="ECO:0000313" key="2">
    <source>
        <dbReference type="Proteomes" id="UP000288227"/>
    </source>
</evidence>
<comment type="caution">
    <text evidence="1">The sequence shown here is derived from an EMBL/GenBank/DDBJ whole genome shotgun (WGS) entry which is preliminary data.</text>
</comment>
<reference evidence="1 2" key="1">
    <citation type="submission" date="2018-11" db="EMBL/GenBank/DDBJ databases">
        <title>Chryseotalea sanarue gen. nov., sp., nov., a member of the family Cytophagaceae, isolated from a brackish lake in Hamamatsu Japan.</title>
        <authorList>
            <person name="Maejima Y."/>
            <person name="Iino T."/>
            <person name="Muraguchi Y."/>
            <person name="Fukuda K."/>
            <person name="Ohkuma M."/>
            <person name="Moriuchi R."/>
            <person name="Dohra H."/>
            <person name="Kimbara K."/>
            <person name="Shintani M."/>
        </authorList>
    </citation>
    <scope>NUCLEOTIDE SEQUENCE [LARGE SCALE GENOMIC DNA]</scope>
    <source>
        <strain evidence="1 2">Ys</strain>
    </source>
</reference>
<dbReference type="Proteomes" id="UP000288227">
    <property type="component" value="Unassembled WGS sequence"/>
</dbReference>
<name>A0A401U7T6_9BACT</name>
<proteinExistence type="predicted"/>
<dbReference type="RefSeq" id="WP_127121603.1">
    <property type="nucleotide sequence ID" value="NZ_BHXQ01000002.1"/>
</dbReference>
<dbReference type="EMBL" id="BHXQ01000002">
    <property type="protein sequence ID" value="GCC50951.1"/>
    <property type="molecule type" value="Genomic_DNA"/>
</dbReference>
<dbReference type="AlphaFoldDB" id="A0A401U7T6"/>
<protein>
    <submittedName>
        <fullName evidence="1">Uncharacterized protein</fullName>
    </submittedName>
</protein>
<organism evidence="1 2">
    <name type="scientific">Chryseotalea sanaruensis</name>
    <dbReference type="NCBI Taxonomy" id="2482724"/>
    <lineage>
        <taxon>Bacteria</taxon>
        <taxon>Pseudomonadati</taxon>
        <taxon>Bacteroidota</taxon>
        <taxon>Cytophagia</taxon>
        <taxon>Cytophagales</taxon>
        <taxon>Chryseotaleaceae</taxon>
        <taxon>Chryseotalea</taxon>
    </lineage>
</organism>
<evidence type="ECO:0000313" key="1">
    <source>
        <dbReference type="EMBL" id="GCC50951.1"/>
    </source>
</evidence>